<keyword evidence="9 11" id="KW-0443">Lipid metabolism</keyword>
<name>A0AAD8J7Y7_9APIA</name>
<evidence type="ECO:0000313" key="16">
    <source>
        <dbReference type="Proteomes" id="UP001237642"/>
    </source>
</evidence>
<feature type="domain" description="Acyl-ACP-thioesterase N-terminal" evidence="13">
    <location>
        <begin position="3"/>
        <end position="95"/>
    </location>
</feature>
<comment type="subcellular location">
    <subcellularLocation>
        <location evidence="1 11">Plastid</location>
        <location evidence="1 11">Chloroplast</location>
    </subcellularLocation>
</comment>
<organism evidence="15 16">
    <name type="scientific">Heracleum sosnowskyi</name>
    <dbReference type="NCBI Taxonomy" id="360622"/>
    <lineage>
        <taxon>Eukaryota</taxon>
        <taxon>Viridiplantae</taxon>
        <taxon>Streptophyta</taxon>
        <taxon>Embryophyta</taxon>
        <taxon>Tracheophyta</taxon>
        <taxon>Spermatophyta</taxon>
        <taxon>Magnoliopsida</taxon>
        <taxon>eudicotyledons</taxon>
        <taxon>Gunneridae</taxon>
        <taxon>Pentapetalae</taxon>
        <taxon>asterids</taxon>
        <taxon>campanulids</taxon>
        <taxon>Apiales</taxon>
        <taxon>Apiaceae</taxon>
        <taxon>Apioideae</taxon>
        <taxon>apioid superclade</taxon>
        <taxon>Tordylieae</taxon>
        <taxon>Tordyliinae</taxon>
        <taxon>Heracleum</taxon>
    </lineage>
</organism>
<keyword evidence="16" id="KW-1185">Reference proteome</keyword>
<protein>
    <recommendedName>
        <fullName evidence="11">Acyl-[acyl-carrier-protein] hydrolase</fullName>
        <ecNumber evidence="11">3.1.2.-</ecNumber>
    </recommendedName>
</protein>
<keyword evidence="3 11" id="KW-0444">Lipid biosynthesis</keyword>
<dbReference type="Pfam" id="PF12590">
    <property type="entry name" value="Acyl-thio_N"/>
    <property type="match status" value="1"/>
</dbReference>
<keyword evidence="5 11" id="KW-0934">Plastid</keyword>
<comment type="function">
    <text evidence="11">Plays an essential role in chain termination during de novo fatty acid synthesis.</text>
</comment>
<feature type="domain" description="Acyl-ACP thioesterase N-terminal hotdog" evidence="12">
    <location>
        <begin position="119"/>
        <end position="253"/>
    </location>
</feature>
<evidence type="ECO:0000256" key="9">
    <source>
        <dbReference type="ARBA" id="ARBA00023098"/>
    </source>
</evidence>
<evidence type="ECO:0000256" key="8">
    <source>
        <dbReference type="ARBA" id="ARBA00022946"/>
    </source>
</evidence>
<keyword evidence="8" id="KW-0809">Transit peptide</keyword>
<dbReference type="CDD" id="cd00586">
    <property type="entry name" value="4HBT"/>
    <property type="match status" value="1"/>
</dbReference>
<feature type="domain" description="Acyl-ACP thioesterase-like C-terminal" evidence="14">
    <location>
        <begin position="279"/>
        <end position="382"/>
    </location>
</feature>
<gene>
    <name evidence="15" type="ORF">POM88_008719</name>
</gene>
<keyword evidence="6 11" id="KW-0378">Hydrolase</keyword>
<evidence type="ECO:0000256" key="6">
    <source>
        <dbReference type="ARBA" id="ARBA00022801"/>
    </source>
</evidence>
<evidence type="ECO:0000259" key="14">
    <source>
        <dbReference type="Pfam" id="PF20791"/>
    </source>
</evidence>
<evidence type="ECO:0000256" key="1">
    <source>
        <dbReference type="ARBA" id="ARBA00004229"/>
    </source>
</evidence>
<dbReference type="InterPro" id="IPR021113">
    <property type="entry name" value="Acyl-ACP-thioesterase_N"/>
</dbReference>
<dbReference type="InterPro" id="IPR002864">
    <property type="entry name" value="Acyl-ACP_thioesterase_NHD"/>
</dbReference>
<dbReference type="Proteomes" id="UP001237642">
    <property type="component" value="Unassembled WGS sequence"/>
</dbReference>
<dbReference type="EMBL" id="JAUIZM010000002">
    <property type="protein sequence ID" value="KAK1398856.1"/>
    <property type="molecule type" value="Genomic_DNA"/>
</dbReference>
<evidence type="ECO:0000256" key="2">
    <source>
        <dbReference type="ARBA" id="ARBA00006500"/>
    </source>
</evidence>
<dbReference type="PANTHER" id="PTHR31727:SF2">
    <property type="entry name" value="PALMITOYL-ACYL CARRIER PROTEIN THIOESTERASE, CHLOROPLASTIC"/>
    <property type="match status" value="1"/>
</dbReference>
<dbReference type="InterPro" id="IPR049427">
    <property type="entry name" value="Acyl-ACP_TE_C"/>
</dbReference>
<comment type="similarity">
    <text evidence="2 11">Belongs to the acyl-ACP thioesterase family.</text>
</comment>
<dbReference type="InterPro" id="IPR029069">
    <property type="entry name" value="HotDog_dom_sf"/>
</dbReference>
<dbReference type="GO" id="GO:0016297">
    <property type="term" value="F:fatty acyl-[ACP] hydrolase activity"/>
    <property type="evidence" value="ECO:0007669"/>
    <property type="project" value="InterPro"/>
</dbReference>
<evidence type="ECO:0000256" key="5">
    <source>
        <dbReference type="ARBA" id="ARBA00022640"/>
    </source>
</evidence>
<dbReference type="FunFam" id="3.10.129.10:FF:000014">
    <property type="entry name" value="Acyl-[acyl-carrier-protein] hydrolase"/>
    <property type="match status" value="1"/>
</dbReference>
<evidence type="ECO:0000256" key="10">
    <source>
        <dbReference type="ARBA" id="ARBA00023160"/>
    </source>
</evidence>
<accession>A0AAD8J7Y7</accession>
<dbReference type="EC" id="3.1.2.-" evidence="11"/>
<reference evidence="15" key="1">
    <citation type="submission" date="2023-02" db="EMBL/GenBank/DDBJ databases">
        <title>Genome of toxic invasive species Heracleum sosnowskyi carries increased number of genes despite the absence of recent whole-genome duplications.</title>
        <authorList>
            <person name="Schelkunov M."/>
            <person name="Shtratnikova V."/>
            <person name="Makarenko M."/>
            <person name="Klepikova A."/>
            <person name="Omelchenko D."/>
            <person name="Novikova G."/>
            <person name="Obukhova E."/>
            <person name="Bogdanov V."/>
            <person name="Penin A."/>
            <person name="Logacheva M."/>
        </authorList>
    </citation>
    <scope>NUCLEOTIDE SEQUENCE</scope>
    <source>
        <strain evidence="15">Hsosn_3</strain>
        <tissue evidence="15">Leaf</tissue>
    </source>
</reference>
<dbReference type="GO" id="GO:0009507">
    <property type="term" value="C:chloroplast"/>
    <property type="evidence" value="ECO:0007669"/>
    <property type="project" value="UniProtKB-SubCell"/>
</dbReference>
<keyword evidence="4 11" id="KW-0150">Chloroplast</keyword>
<dbReference type="GO" id="GO:0000036">
    <property type="term" value="F:acyl carrier activity"/>
    <property type="evidence" value="ECO:0007669"/>
    <property type="project" value="TreeGrafter"/>
</dbReference>
<dbReference type="AlphaFoldDB" id="A0AAD8J7Y7"/>
<reference evidence="15" key="2">
    <citation type="submission" date="2023-05" db="EMBL/GenBank/DDBJ databases">
        <authorList>
            <person name="Schelkunov M.I."/>
        </authorList>
    </citation>
    <scope>NUCLEOTIDE SEQUENCE</scope>
    <source>
        <strain evidence="15">Hsosn_3</strain>
        <tissue evidence="15">Leaf</tissue>
    </source>
</reference>
<evidence type="ECO:0000259" key="12">
    <source>
        <dbReference type="Pfam" id="PF01643"/>
    </source>
</evidence>
<keyword evidence="7 11" id="KW-0276">Fatty acid metabolism</keyword>
<dbReference type="InterPro" id="IPR045023">
    <property type="entry name" value="FATA/B"/>
</dbReference>
<sequence>MFATASTAFFSISPLSDASTVKPDGSVCGLSATAHIRGIRQKIVSYKILQIRADAQTPPKVNGTRVVVRNGLKSDENISCSPPPRAFLKQLPDWTAEKPKRPDMLGDPFGLGRIIQDGLIFRQIFSIRSYEIGADGNVSVETLLNHLQETALNHLKHLGLLGDGLGSTPEMCKRNLIWVVTKMQVMVDRYPTWGDVVQVDTWISPSGKNCFSRDWVFRDYDTGEILTKASSCYVTMNKQTRKLSKPPDELRAELETYYVDAPHAVEEDKRKLPKLTDSIADYIQSGLTPSWSDLDVNQHVNNVKYAGWILQSSPPPVVESHELASMTLEYRKECKWDNVLDSLTCVLREGTDGWASYGEVECQHLLRLKDGAQIMKGRTKWRPKRAPQLPAESA</sequence>
<proteinExistence type="inferred from homology"/>
<dbReference type="PANTHER" id="PTHR31727">
    <property type="entry name" value="OLEOYL-ACYL CARRIER PROTEIN THIOESTERASE 1, CHLOROPLASTIC"/>
    <property type="match status" value="1"/>
</dbReference>
<keyword evidence="10 11" id="KW-0275">Fatty acid biosynthesis</keyword>
<evidence type="ECO:0000256" key="4">
    <source>
        <dbReference type="ARBA" id="ARBA00022528"/>
    </source>
</evidence>
<evidence type="ECO:0000256" key="3">
    <source>
        <dbReference type="ARBA" id="ARBA00022516"/>
    </source>
</evidence>
<evidence type="ECO:0000259" key="13">
    <source>
        <dbReference type="Pfam" id="PF12590"/>
    </source>
</evidence>
<comment type="caution">
    <text evidence="15">The sequence shown here is derived from an EMBL/GenBank/DDBJ whole genome shotgun (WGS) entry which is preliminary data.</text>
</comment>
<dbReference type="Gene3D" id="3.10.129.10">
    <property type="entry name" value="Hotdog Thioesterase"/>
    <property type="match status" value="1"/>
</dbReference>
<evidence type="ECO:0000256" key="11">
    <source>
        <dbReference type="RuleBase" id="RU363096"/>
    </source>
</evidence>
<evidence type="ECO:0000256" key="7">
    <source>
        <dbReference type="ARBA" id="ARBA00022832"/>
    </source>
</evidence>
<dbReference type="Pfam" id="PF01643">
    <property type="entry name" value="Acyl-ACP_TE"/>
    <property type="match status" value="1"/>
</dbReference>
<dbReference type="Pfam" id="PF20791">
    <property type="entry name" value="Acyl-ACP_TE_C"/>
    <property type="match status" value="1"/>
</dbReference>
<dbReference type="SUPFAM" id="SSF54637">
    <property type="entry name" value="Thioesterase/thiol ester dehydrase-isomerase"/>
    <property type="match status" value="2"/>
</dbReference>
<evidence type="ECO:0000313" key="15">
    <source>
        <dbReference type="EMBL" id="KAK1398856.1"/>
    </source>
</evidence>